<gene>
    <name evidence="2" type="ORF">EURHEDRAFT_383468</name>
</gene>
<dbReference type="GeneID" id="63694699"/>
<organism evidence="2 3">
    <name type="scientific">Aspergillus ruber (strain CBS 135680)</name>
    <dbReference type="NCBI Taxonomy" id="1388766"/>
    <lineage>
        <taxon>Eukaryota</taxon>
        <taxon>Fungi</taxon>
        <taxon>Dikarya</taxon>
        <taxon>Ascomycota</taxon>
        <taxon>Pezizomycotina</taxon>
        <taxon>Eurotiomycetes</taxon>
        <taxon>Eurotiomycetidae</taxon>
        <taxon>Eurotiales</taxon>
        <taxon>Aspergillaceae</taxon>
        <taxon>Aspergillus</taxon>
        <taxon>Aspergillus subgen. Aspergillus</taxon>
    </lineage>
</organism>
<evidence type="ECO:0000313" key="3">
    <source>
        <dbReference type="Proteomes" id="UP000019804"/>
    </source>
</evidence>
<evidence type="ECO:0000313" key="2">
    <source>
        <dbReference type="EMBL" id="EYE99333.1"/>
    </source>
</evidence>
<accession>A0A017SQR8</accession>
<dbReference type="RefSeq" id="XP_040643021.1">
    <property type="nucleotide sequence ID" value="XM_040779575.1"/>
</dbReference>
<dbReference type="AlphaFoldDB" id="A0A017SQR8"/>
<feature type="region of interest" description="Disordered" evidence="1">
    <location>
        <begin position="64"/>
        <end position="93"/>
    </location>
</feature>
<dbReference type="OrthoDB" id="5083627at2759"/>
<dbReference type="HOGENOM" id="CLU_502446_0_0_1"/>
<protein>
    <submittedName>
        <fullName evidence="2">Uncharacterized protein</fullName>
    </submittedName>
</protein>
<proteinExistence type="predicted"/>
<keyword evidence="3" id="KW-1185">Reference proteome</keyword>
<evidence type="ECO:0000256" key="1">
    <source>
        <dbReference type="SAM" id="MobiDB-lite"/>
    </source>
</evidence>
<sequence length="650" mass="73366">MAEITLDKMVQTMANASSPSPDNGWTLNWDVVVSYSEKDINQVLYKAWEKHKDQMLAKVHAVAEIPPDSSDEEDDDQDDGDESDGGREKRRTRIYDVELGAPRVEFSGEATLPAVHLKFPLKTGSYCRSDDLEKKSHLPENGYVFTIRNIPLGTVTGTYEEVKNKDDLDIKGDCVFKKRPENTKEDDYEVSWVVMDFKLSGKDLNVQVEKSSGDDPTPKRKNAISRKFSRAKEFAEAFFLGTSEGDFQSRFRVIRHALATVKNKDLPRQSGVTVDLTPKSFRLATCASNSIVKGSILSLFIHVVDGKDAGEKRDLQTRWRGQWVSVSPKIPPIPAPYTASILIHPALLFEKVIKNSVLTNTGEQGWQINRLTGVAGGGIAFHATWPRTIAQETFYIELPKEDPEWLEKISGAPYLEVEGWGKDLTQIPATIHLYQQVRSLALRFLPFPLIILISLYKKDFKSQPVAHVEWKFSVESQWQKLYRYKSGRNNEGSRGEKMNTMKNKTTFSIDYKFPLVSKMTDYDVTFSIDGNEIEDKSSMTDSWLHWKSNGYIPILEDLEQELQRLGRGIFGGESAAGTKVLKKRHEKMREVLPKFKFGTIGLGFFLTTNLLNPGAQLIDVDKKAGMRLPGNMIVVGKVVQGEDKEKKARG</sequence>
<name>A0A017SQR8_ASPRC</name>
<dbReference type="EMBL" id="KK088412">
    <property type="protein sequence ID" value="EYE99333.1"/>
    <property type="molecule type" value="Genomic_DNA"/>
</dbReference>
<reference evidence="3" key="1">
    <citation type="journal article" date="2014" name="Nat. Commun.">
        <title>Genomic adaptations of the halophilic Dead Sea filamentous fungus Eurotium rubrum.</title>
        <authorList>
            <person name="Kis-Papo T."/>
            <person name="Weig A.R."/>
            <person name="Riley R."/>
            <person name="Persoh D."/>
            <person name="Salamov A."/>
            <person name="Sun H."/>
            <person name="Lipzen A."/>
            <person name="Wasser S.P."/>
            <person name="Rambold G."/>
            <person name="Grigoriev I.V."/>
            <person name="Nevo E."/>
        </authorList>
    </citation>
    <scope>NUCLEOTIDE SEQUENCE [LARGE SCALE GENOMIC DNA]</scope>
    <source>
        <strain evidence="3">CBS 135680</strain>
    </source>
</reference>
<feature type="compositionally biased region" description="Acidic residues" evidence="1">
    <location>
        <begin position="69"/>
        <end position="83"/>
    </location>
</feature>
<dbReference type="Proteomes" id="UP000019804">
    <property type="component" value="Unassembled WGS sequence"/>
</dbReference>